<dbReference type="EMBL" id="WHWC01000017">
    <property type="protein sequence ID" value="KAG8366525.1"/>
    <property type="molecule type" value="Genomic_DNA"/>
</dbReference>
<keyword evidence="2" id="KW-1185">Reference proteome</keyword>
<dbReference type="Proteomes" id="UP000826271">
    <property type="component" value="Unassembled WGS sequence"/>
</dbReference>
<dbReference type="AlphaFoldDB" id="A0AAV6WHQ4"/>
<gene>
    <name evidence="1" type="ORF">BUALT_Bualt17G0089000</name>
</gene>
<name>A0AAV6WHQ4_9LAMI</name>
<accession>A0AAV6WHQ4</accession>
<protein>
    <submittedName>
        <fullName evidence="1">Uncharacterized protein</fullName>
    </submittedName>
</protein>
<organism evidence="1 2">
    <name type="scientific">Buddleja alternifolia</name>
    <dbReference type="NCBI Taxonomy" id="168488"/>
    <lineage>
        <taxon>Eukaryota</taxon>
        <taxon>Viridiplantae</taxon>
        <taxon>Streptophyta</taxon>
        <taxon>Embryophyta</taxon>
        <taxon>Tracheophyta</taxon>
        <taxon>Spermatophyta</taxon>
        <taxon>Magnoliopsida</taxon>
        <taxon>eudicotyledons</taxon>
        <taxon>Gunneridae</taxon>
        <taxon>Pentapetalae</taxon>
        <taxon>asterids</taxon>
        <taxon>lamiids</taxon>
        <taxon>Lamiales</taxon>
        <taxon>Scrophulariaceae</taxon>
        <taxon>Buddlejeae</taxon>
        <taxon>Buddleja</taxon>
    </lineage>
</organism>
<reference evidence="1" key="1">
    <citation type="submission" date="2019-10" db="EMBL/GenBank/DDBJ databases">
        <authorList>
            <person name="Zhang R."/>
            <person name="Pan Y."/>
            <person name="Wang J."/>
            <person name="Ma R."/>
            <person name="Yu S."/>
        </authorList>
    </citation>
    <scope>NUCLEOTIDE SEQUENCE</scope>
    <source>
        <strain evidence="1">LA-IB0</strain>
        <tissue evidence="1">Leaf</tissue>
    </source>
</reference>
<proteinExistence type="predicted"/>
<evidence type="ECO:0000313" key="1">
    <source>
        <dbReference type="EMBL" id="KAG8366525.1"/>
    </source>
</evidence>
<evidence type="ECO:0000313" key="2">
    <source>
        <dbReference type="Proteomes" id="UP000826271"/>
    </source>
</evidence>
<comment type="caution">
    <text evidence="1">The sequence shown here is derived from an EMBL/GenBank/DDBJ whole genome shotgun (WGS) entry which is preliminary data.</text>
</comment>
<sequence length="79" mass="8537">MGLSSSSILLPIPLWDLITRIFNVACYQDIADDLGEDAECAVCLCKIDGDDEVKELRSATSSGGAPPRIDRHQLLGHPL</sequence>